<feature type="transmembrane region" description="Helical" evidence="1">
    <location>
        <begin position="96"/>
        <end position="117"/>
    </location>
</feature>
<dbReference type="EMBL" id="BFAV01000104">
    <property type="protein sequence ID" value="GBF33578.1"/>
    <property type="molecule type" value="Genomic_DNA"/>
</dbReference>
<sequence length="186" mass="22603">MRKLREGSPLFEKEFLVQKRADEILRQGWKKETFLTWEWWLLVALTIFPWLIWWKLVDRRRIFEILTYGIMIMIISEFFDGIGVEFDLWEYHQRLIPLFDILIVYDFSVIPVIYMLVYQFFNTWKSFAVASIIVAGIFAFISEPALMAMGFYEVFNWRHVYSFPIYFSMAMSMRWIMGYLKKVAFT</sequence>
<dbReference type="OrthoDB" id="1679483at2"/>
<feature type="transmembrane region" description="Helical" evidence="1">
    <location>
        <begin position="161"/>
        <end position="180"/>
    </location>
</feature>
<accession>A0A2L2XBJ1</accession>
<organism evidence="2 3">
    <name type="scientific">Desulfocucumis palustris</name>
    <dbReference type="NCBI Taxonomy" id="1898651"/>
    <lineage>
        <taxon>Bacteria</taxon>
        <taxon>Bacillati</taxon>
        <taxon>Bacillota</taxon>
        <taxon>Clostridia</taxon>
        <taxon>Eubacteriales</taxon>
        <taxon>Desulfocucumaceae</taxon>
        <taxon>Desulfocucumis</taxon>
    </lineage>
</organism>
<dbReference type="Proteomes" id="UP000239549">
    <property type="component" value="Unassembled WGS sequence"/>
</dbReference>
<keyword evidence="3" id="KW-1185">Reference proteome</keyword>
<feature type="transmembrane region" description="Helical" evidence="1">
    <location>
        <begin position="124"/>
        <end position="141"/>
    </location>
</feature>
<comment type="caution">
    <text evidence="2">The sequence shown here is derived from an EMBL/GenBank/DDBJ whole genome shotgun (WGS) entry which is preliminary data.</text>
</comment>
<dbReference type="RefSeq" id="WP_104371951.1">
    <property type="nucleotide sequence ID" value="NZ_BFAV01000104.1"/>
</dbReference>
<name>A0A2L2XBJ1_9FIRM</name>
<reference evidence="3" key="1">
    <citation type="submission" date="2018-02" db="EMBL/GenBank/DDBJ databases">
        <title>Genome sequence of Desulfocucumis palustris strain NAW-5.</title>
        <authorList>
            <person name="Watanabe M."/>
            <person name="Kojima H."/>
            <person name="Fukui M."/>
        </authorList>
    </citation>
    <scope>NUCLEOTIDE SEQUENCE [LARGE SCALE GENOMIC DNA]</scope>
    <source>
        <strain evidence="3">NAW-5</strain>
    </source>
</reference>
<feature type="transmembrane region" description="Helical" evidence="1">
    <location>
        <begin position="65"/>
        <end position="84"/>
    </location>
</feature>
<keyword evidence="1" id="KW-1133">Transmembrane helix</keyword>
<feature type="transmembrane region" description="Helical" evidence="1">
    <location>
        <begin position="34"/>
        <end position="53"/>
    </location>
</feature>
<proteinExistence type="predicted"/>
<protein>
    <submittedName>
        <fullName evidence="2">Uncharacterized protein</fullName>
    </submittedName>
</protein>
<dbReference type="NCBIfam" id="NF041644">
    <property type="entry name" value="CBO0543_fam"/>
    <property type="match status" value="1"/>
</dbReference>
<keyword evidence="1" id="KW-0472">Membrane</keyword>
<keyword evidence="1" id="KW-0812">Transmembrane</keyword>
<evidence type="ECO:0000313" key="2">
    <source>
        <dbReference type="EMBL" id="GBF33578.1"/>
    </source>
</evidence>
<evidence type="ECO:0000256" key="1">
    <source>
        <dbReference type="SAM" id="Phobius"/>
    </source>
</evidence>
<gene>
    <name evidence="2" type="ORF">DCCM_2681</name>
</gene>
<evidence type="ECO:0000313" key="3">
    <source>
        <dbReference type="Proteomes" id="UP000239549"/>
    </source>
</evidence>
<dbReference type="AlphaFoldDB" id="A0A2L2XBJ1"/>
<dbReference type="InterPro" id="IPR048147">
    <property type="entry name" value="CBO0543-like"/>
</dbReference>